<proteinExistence type="predicted"/>
<sequence>MTTAGITVLPLTSTCRSPGREAGASPVSTVVIRPCSTTTVASSSTVCPSPTITRPPRRITRCAAPSTDVTPVLPPFGGHCSGRCRAAGAIHCSGFLKAMAALQKGSTIISSTDCDLAGHNPRARNRQCDRVFRDGSAAQK</sequence>
<name>A0R0H8_MYCS2</name>
<dbReference type="KEGG" id="msm:MSMEG_4390"/>
<reference evidence="1 2" key="1">
    <citation type="submission" date="2006-10" db="EMBL/GenBank/DDBJ databases">
        <authorList>
            <person name="Fleischmann R.D."/>
            <person name="Dodson R.J."/>
            <person name="Haft D.H."/>
            <person name="Merkel J.S."/>
            <person name="Nelson W.C."/>
            <person name="Fraser C.M."/>
        </authorList>
    </citation>
    <scope>NUCLEOTIDE SEQUENCE [LARGE SCALE GENOMIC DNA]</scope>
    <source>
        <strain evidence="2">ATCC 700084 / mc(2)155</strain>
    </source>
</reference>
<evidence type="ECO:0000313" key="2">
    <source>
        <dbReference type="Proteomes" id="UP000000757"/>
    </source>
</evidence>
<accession>A0R0H8</accession>
<organism evidence="1 2">
    <name type="scientific">Mycolicibacterium smegmatis (strain ATCC 700084 / mc(2)155)</name>
    <name type="common">Mycobacterium smegmatis</name>
    <dbReference type="NCBI Taxonomy" id="246196"/>
    <lineage>
        <taxon>Bacteria</taxon>
        <taxon>Bacillati</taxon>
        <taxon>Actinomycetota</taxon>
        <taxon>Actinomycetes</taxon>
        <taxon>Mycobacteriales</taxon>
        <taxon>Mycobacteriaceae</taxon>
        <taxon>Mycolicibacterium</taxon>
    </lineage>
</organism>
<dbReference type="AlphaFoldDB" id="A0R0H8"/>
<gene>
    <name evidence="1" type="ordered locus">MSMEG_4390</name>
</gene>
<dbReference type="EMBL" id="CP000480">
    <property type="protein sequence ID" value="ABK70811.1"/>
    <property type="molecule type" value="Genomic_DNA"/>
</dbReference>
<dbReference type="STRING" id="246196.MSMEG_4390"/>
<dbReference type="Proteomes" id="UP000000757">
    <property type="component" value="Chromosome"/>
</dbReference>
<evidence type="ECO:0000313" key="1">
    <source>
        <dbReference type="EMBL" id="ABK70811.1"/>
    </source>
</evidence>
<protein>
    <submittedName>
        <fullName evidence="1">Uncharacterized protein</fullName>
    </submittedName>
</protein>
<keyword evidence="2" id="KW-1185">Reference proteome</keyword>